<keyword evidence="9" id="KW-1185">Reference proteome</keyword>
<dbReference type="InterPro" id="IPR004839">
    <property type="entry name" value="Aminotransferase_I/II_large"/>
</dbReference>
<accession>A0A6I3SIC7</accession>
<comment type="similarity">
    <text evidence="2">Belongs to the class-I pyridoxal-phosphate-dependent aminotransferase family.</text>
</comment>
<dbReference type="Gene3D" id="3.40.640.10">
    <property type="entry name" value="Type I PLP-dependent aspartate aminotransferase-like (Major domain)"/>
    <property type="match status" value="1"/>
</dbReference>
<dbReference type="AlphaFoldDB" id="A0A6I3SIC7"/>
<evidence type="ECO:0000256" key="5">
    <source>
        <dbReference type="ARBA" id="ARBA00022679"/>
    </source>
</evidence>
<dbReference type="PANTHER" id="PTHR42790">
    <property type="entry name" value="AMINOTRANSFERASE"/>
    <property type="match status" value="1"/>
</dbReference>
<dbReference type="PANTHER" id="PTHR42790:SF19">
    <property type="entry name" value="KYNURENINE_ALPHA-AMINOADIPATE AMINOTRANSFERASE, MITOCHONDRIAL"/>
    <property type="match status" value="1"/>
</dbReference>
<evidence type="ECO:0000256" key="3">
    <source>
        <dbReference type="ARBA" id="ARBA00011738"/>
    </source>
</evidence>
<evidence type="ECO:0000256" key="2">
    <source>
        <dbReference type="ARBA" id="ARBA00007441"/>
    </source>
</evidence>
<dbReference type="Pfam" id="PF00155">
    <property type="entry name" value="Aminotran_1_2"/>
    <property type="match status" value="1"/>
</dbReference>
<evidence type="ECO:0000259" key="7">
    <source>
        <dbReference type="Pfam" id="PF00155"/>
    </source>
</evidence>
<dbReference type="InterPro" id="IPR015422">
    <property type="entry name" value="PyrdxlP-dep_Trfase_small"/>
</dbReference>
<feature type="domain" description="Aminotransferase class I/classII large" evidence="7">
    <location>
        <begin position="41"/>
        <end position="382"/>
    </location>
</feature>
<name>A0A6I3SIC7_HELMO</name>
<dbReference type="InterPro" id="IPR015424">
    <property type="entry name" value="PyrdxlP-dep_Trfase"/>
</dbReference>
<dbReference type="CDD" id="cd00609">
    <property type="entry name" value="AAT_like"/>
    <property type="match status" value="1"/>
</dbReference>
<proteinExistence type="inferred from homology"/>
<dbReference type="RefSeq" id="WP_170291717.1">
    <property type="nucleotide sequence ID" value="NZ_WNKU01000004.1"/>
</dbReference>
<dbReference type="GO" id="GO:0030170">
    <property type="term" value="F:pyridoxal phosphate binding"/>
    <property type="evidence" value="ECO:0007669"/>
    <property type="project" value="InterPro"/>
</dbReference>
<dbReference type="SUPFAM" id="SSF53383">
    <property type="entry name" value="PLP-dependent transferases"/>
    <property type="match status" value="1"/>
</dbReference>
<evidence type="ECO:0000313" key="9">
    <source>
        <dbReference type="Proteomes" id="UP000430670"/>
    </source>
</evidence>
<protein>
    <submittedName>
        <fullName evidence="8">Aminotransferase class I/II-fold pyridoxal phosphate-dependent enzyme</fullName>
    </submittedName>
</protein>
<organism evidence="8 9">
    <name type="scientific">Heliobacterium mobile</name>
    <name type="common">Heliobacillus mobilis</name>
    <dbReference type="NCBI Taxonomy" id="28064"/>
    <lineage>
        <taxon>Bacteria</taxon>
        <taxon>Bacillati</taxon>
        <taxon>Bacillota</taxon>
        <taxon>Clostridia</taxon>
        <taxon>Eubacteriales</taxon>
        <taxon>Heliobacteriaceae</taxon>
        <taxon>Heliobacterium</taxon>
    </lineage>
</organism>
<gene>
    <name evidence="8" type="ORF">GJ688_06005</name>
</gene>
<comment type="subunit">
    <text evidence="3">Homodimer.</text>
</comment>
<keyword evidence="5 8" id="KW-0808">Transferase</keyword>
<dbReference type="Gene3D" id="3.90.1150.10">
    <property type="entry name" value="Aspartate Aminotransferase, domain 1"/>
    <property type="match status" value="1"/>
</dbReference>
<keyword evidence="4 8" id="KW-0032">Aminotransferase</keyword>
<dbReference type="GO" id="GO:0008483">
    <property type="term" value="F:transaminase activity"/>
    <property type="evidence" value="ECO:0007669"/>
    <property type="project" value="UniProtKB-KW"/>
</dbReference>
<evidence type="ECO:0000256" key="4">
    <source>
        <dbReference type="ARBA" id="ARBA00022576"/>
    </source>
</evidence>
<sequence>MHGIFSDRITDVPRSFIREILKVTVDESIISFAGGLPNRDLFPVNEIKTATNKVLDLFGSDVLQYSSSEGFLGLREWIAKRYKTKKNIDVDPDDILITAGSQQGLDLLGKTILNDGDDVVIEEPGYLGAIQAFSLYKPTFHPIPLENDGVDIKKFEKAVRNHNIKLFYCVPNFHNPAGISYTLEKRKAIADIVRGTNTIIIEDDPYGELRFLGSEQPSFYKIIPENTVLLGSFSKIVVPSFRIGWIVARKEVMEKLIIAKQASDLHTNYFGQRIIHQLLTDYSIDDHIETIRKAYGSQRDVMVEAIEAYFPKDIQYTKPEGGMFLWVTLPEGVSAVQVFNEAIARKVAFVPGDPFYINKKGVNTLRLNFSCTNEDMTRQGIQRLGEVITSRLI</sequence>
<evidence type="ECO:0000256" key="1">
    <source>
        <dbReference type="ARBA" id="ARBA00001933"/>
    </source>
</evidence>
<comment type="caution">
    <text evidence="8">The sequence shown here is derived from an EMBL/GenBank/DDBJ whole genome shotgun (WGS) entry which is preliminary data.</text>
</comment>
<dbReference type="Proteomes" id="UP000430670">
    <property type="component" value="Unassembled WGS sequence"/>
</dbReference>
<keyword evidence="6" id="KW-0663">Pyridoxal phosphate</keyword>
<dbReference type="EMBL" id="WNKU01000004">
    <property type="protein sequence ID" value="MTV48535.1"/>
    <property type="molecule type" value="Genomic_DNA"/>
</dbReference>
<dbReference type="InterPro" id="IPR015421">
    <property type="entry name" value="PyrdxlP-dep_Trfase_major"/>
</dbReference>
<evidence type="ECO:0000313" key="8">
    <source>
        <dbReference type="EMBL" id="MTV48535.1"/>
    </source>
</evidence>
<dbReference type="InterPro" id="IPR050859">
    <property type="entry name" value="Class-I_PLP-dep_aminotransf"/>
</dbReference>
<reference evidence="8 9" key="1">
    <citation type="submission" date="2019-11" db="EMBL/GenBank/DDBJ databases">
        <title>Whole-genome sequence of a the green, strictly anaerobic photosynthetic bacterium Heliobacillus mobilis DSM 6151.</title>
        <authorList>
            <person name="Kyndt J.A."/>
            <person name="Meyer T.E."/>
        </authorList>
    </citation>
    <scope>NUCLEOTIDE SEQUENCE [LARGE SCALE GENOMIC DNA]</scope>
    <source>
        <strain evidence="8 9">DSM 6151</strain>
    </source>
</reference>
<dbReference type="GO" id="GO:1901605">
    <property type="term" value="P:alpha-amino acid metabolic process"/>
    <property type="evidence" value="ECO:0007669"/>
    <property type="project" value="TreeGrafter"/>
</dbReference>
<evidence type="ECO:0000256" key="6">
    <source>
        <dbReference type="ARBA" id="ARBA00022898"/>
    </source>
</evidence>
<comment type="cofactor">
    <cofactor evidence="1">
        <name>pyridoxal 5'-phosphate</name>
        <dbReference type="ChEBI" id="CHEBI:597326"/>
    </cofactor>
</comment>
<dbReference type="FunFam" id="3.40.640.10:FF:000053">
    <property type="entry name" value="Aminotransferase, class I"/>
    <property type="match status" value="1"/>
</dbReference>